<evidence type="ECO:0000313" key="2">
    <source>
        <dbReference type="Proteomes" id="UP000078046"/>
    </source>
</evidence>
<protein>
    <submittedName>
        <fullName evidence="1">Uncharacterized protein</fullName>
    </submittedName>
</protein>
<comment type="caution">
    <text evidence="1">The sequence shown here is derived from an EMBL/GenBank/DDBJ whole genome shotgun (WGS) entry which is preliminary data.</text>
</comment>
<proteinExistence type="predicted"/>
<accession>A0A177AVG6</accession>
<evidence type="ECO:0000313" key="1">
    <source>
        <dbReference type="EMBL" id="OAF66008.1"/>
    </source>
</evidence>
<dbReference type="EMBL" id="LWCA01001066">
    <property type="protein sequence ID" value="OAF66008.1"/>
    <property type="molecule type" value="Genomic_DNA"/>
</dbReference>
<sequence>MSLTQLKTSFDKEILIVERLVYIDKNRHRNSTSYKRLNQIYKCVKKVNIEHIFTNNQDYETRILQFLKKMDNLLISLFINCMQNFGNEMFLQTHLVYASIASRLTRILKETMKIKKITVNTET</sequence>
<gene>
    <name evidence="1" type="ORF">A3Q56_06270</name>
</gene>
<reference evidence="1 2" key="1">
    <citation type="submission" date="2016-04" db="EMBL/GenBank/DDBJ databases">
        <title>The genome of Intoshia linei affirms orthonectids as highly simplified spiralians.</title>
        <authorList>
            <person name="Mikhailov K.V."/>
            <person name="Slusarev G.S."/>
            <person name="Nikitin M.A."/>
            <person name="Logacheva M.D."/>
            <person name="Penin A."/>
            <person name="Aleoshin V."/>
            <person name="Panchin Y.V."/>
        </authorList>
    </citation>
    <scope>NUCLEOTIDE SEQUENCE [LARGE SCALE GENOMIC DNA]</scope>
    <source>
        <strain evidence="1">Intl2013</strain>
        <tissue evidence="1">Whole animal</tissue>
    </source>
</reference>
<dbReference type="AlphaFoldDB" id="A0A177AVG6"/>
<name>A0A177AVG6_9BILA</name>
<organism evidence="1 2">
    <name type="scientific">Intoshia linei</name>
    <dbReference type="NCBI Taxonomy" id="1819745"/>
    <lineage>
        <taxon>Eukaryota</taxon>
        <taxon>Metazoa</taxon>
        <taxon>Spiralia</taxon>
        <taxon>Lophotrochozoa</taxon>
        <taxon>Mesozoa</taxon>
        <taxon>Orthonectida</taxon>
        <taxon>Rhopaluridae</taxon>
        <taxon>Intoshia</taxon>
    </lineage>
</organism>
<keyword evidence="2" id="KW-1185">Reference proteome</keyword>
<dbReference type="Proteomes" id="UP000078046">
    <property type="component" value="Unassembled WGS sequence"/>
</dbReference>